<feature type="signal peptide" evidence="1">
    <location>
        <begin position="1"/>
        <end position="20"/>
    </location>
</feature>
<evidence type="ECO:0000313" key="3">
    <source>
        <dbReference type="Proteomes" id="UP000027222"/>
    </source>
</evidence>
<gene>
    <name evidence="2" type="ORF">GALMADRAFT_273676</name>
</gene>
<dbReference type="HOGENOM" id="CLU_1927764_0_0_1"/>
<evidence type="ECO:0000256" key="1">
    <source>
        <dbReference type="SAM" id="SignalP"/>
    </source>
</evidence>
<dbReference type="Proteomes" id="UP000027222">
    <property type="component" value="Unassembled WGS sequence"/>
</dbReference>
<keyword evidence="3" id="KW-1185">Reference proteome</keyword>
<proteinExistence type="predicted"/>
<dbReference type="EMBL" id="KL142425">
    <property type="protein sequence ID" value="KDR66302.1"/>
    <property type="molecule type" value="Genomic_DNA"/>
</dbReference>
<evidence type="ECO:0000313" key="2">
    <source>
        <dbReference type="EMBL" id="KDR66302.1"/>
    </source>
</evidence>
<protein>
    <submittedName>
        <fullName evidence="2">Uncharacterized protein</fullName>
    </submittedName>
</protein>
<dbReference type="AlphaFoldDB" id="A0A067S8Q2"/>
<reference evidence="3" key="1">
    <citation type="journal article" date="2014" name="Proc. Natl. Acad. Sci. U.S.A.">
        <title>Extensive sampling of basidiomycete genomes demonstrates inadequacy of the white-rot/brown-rot paradigm for wood decay fungi.</title>
        <authorList>
            <person name="Riley R."/>
            <person name="Salamov A.A."/>
            <person name="Brown D.W."/>
            <person name="Nagy L.G."/>
            <person name="Floudas D."/>
            <person name="Held B.W."/>
            <person name="Levasseur A."/>
            <person name="Lombard V."/>
            <person name="Morin E."/>
            <person name="Otillar R."/>
            <person name="Lindquist E.A."/>
            <person name="Sun H."/>
            <person name="LaButti K.M."/>
            <person name="Schmutz J."/>
            <person name="Jabbour D."/>
            <person name="Luo H."/>
            <person name="Baker S.E."/>
            <person name="Pisabarro A.G."/>
            <person name="Walton J.D."/>
            <person name="Blanchette R.A."/>
            <person name="Henrissat B."/>
            <person name="Martin F."/>
            <person name="Cullen D."/>
            <person name="Hibbett D.S."/>
            <person name="Grigoriev I.V."/>
        </authorList>
    </citation>
    <scope>NUCLEOTIDE SEQUENCE [LARGE SCALE GENOMIC DNA]</scope>
    <source>
        <strain evidence="3">CBS 339.88</strain>
    </source>
</reference>
<dbReference type="Pfam" id="PF21691">
    <property type="entry name" value="LDL"/>
    <property type="match status" value="1"/>
</dbReference>
<name>A0A067S8Q2_GALM3</name>
<keyword evidence="1" id="KW-0732">Signal</keyword>
<feature type="chain" id="PRO_5001645547" evidence="1">
    <location>
        <begin position="21"/>
        <end position="124"/>
    </location>
</feature>
<sequence>MRMQSLVLVAAALSSSLVSATVCWKTTSASCAGPQYGTKDDLRIDADNFCPFVIGNPGGRFVFGFQSAMWYGQFANVSSCLNTFNKLVNDCYGTGTTVPNFNGGNIDDAGGAHLTINFGTCEPL</sequence>
<organism evidence="2 3">
    <name type="scientific">Galerina marginata (strain CBS 339.88)</name>
    <dbReference type="NCBI Taxonomy" id="685588"/>
    <lineage>
        <taxon>Eukaryota</taxon>
        <taxon>Fungi</taxon>
        <taxon>Dikarya</taxon>
        <taxon>Basidiomycota</taxon>
        <taxon>Agaricomycotina</taxon>
        <taxon>Agaricomycetes</taxon>
        <taxon>Agaricomycetidae</taxon>
        <taxon>Agaricales</taxon>
        <taxon>Agaricineae</taxon>
        <taxon>Strophariaceae</taxon>
        <taxon>Galerina</taxon>
    </lineage>
</organism>
<dbReference type="CDD" id="cd22811">
    <property type="entry name" value="agbl-like"/>
    <property type="match status" value="1"/>
</dbReference>
<accession>A0A067S8Q2</accession>
<dbReference type="OrthoDB" id="3031510at2759"/>
<dbReference type="InterPro" id="IPR048508">
    <property type="entry name" value="LDL"/>
</dbReference>